<evidence type="ECO:0000259" key="10">
    <source>
        <dbReference type="PROSITE" id="PS51695"/>
    </source>
</evidence>
<sequence length="716" mass="78714">MRFWIALLAAAATTIVGVSVDAAAVTGTRMPVKRIPPTHVTHERHTRNHLDGWIKREHADPKAMLPVRIGLRQSNLQSGHDLLMDISNPKSPNYGKHLSSEDVVELFSPPDESVLAVKRWLTSSGIQPGRISQSANKQWLQFDAPVSEVERLLFTYFHVFEHPESGIQNIACSDYHVPGDVTRHVDYITPGIRLLSAGYSEHSLRRMRRRSLPVPTVSRHHDRKGMEADHIHKVHIAATPPNQYDAPYVKTGPCSYEVTPDCVQRQYQLPNGSRSIPGNELGIFQSLSQHYAQADLDSYFTAVAPWVPNGTHPELRSVDGAYGPTDDVNGAGEEADLDLQVSIPLIHPQRTVLWQVDDEWYELDQMRAETRYNGFFNTFFDAIDGSYCTLSAFNYTGNCVDAECRDPEYPNPNTHAPNGNGYQGELMCGAYQPTNVISISYSGLEHVLPMRYMQRQCHEVLKLALQGVTVIESSGDHGVGGGGPRGEGCMGPNRDVYAPRTMSNCPYVLSVGATSLTTRTALNGTLNGNAAPNDLSPETEFVEQAPTFFASGGGFSNVFDTPAWQRPHVRGYLERTNMSAMGYVGGGVNYTHVGQEPGKLFNKAGRGYPDVAAIGDNYRVFTQGYADRLSGTSVAVPIWASVLTLINEERLAVNKSTVGFVHQVLYQHPEVFTDITTGSNPGCGGAGFQVREGWDPVTGLGTPIYPKLLDLFMSLP</sequence>
<gene>
    <name evidence="11" type="ORF">QBC46DRAFT_442444</name>
</gene>
<dbReference type="CDD" id="cd11377">
    <property type="entry name" value="Pro-peptidase_S53"/>
    <property type="match status" value="1"/>
</dbReference>
<evidence type="ECO:0000313" key="12">
    <source>
        <dbReference type="Proteomes" id="UP001303473"/>
    </source>
</evidence>
<dbReference type="AlphaFoldDB" id="A0AAN6N269"/>
<dbReference type="SMART" id="SM00944">
    <property type="entry name" value="Pro-kuma_activ"/>
    <property type="match status" value="1"/>
</dbReference>
<evidence type="ECO:0000256" key="8">
    <source>
        <dbReference type="PROSITE-ProRule" id="PRU01032"/>
    </source>
</evidence>
<dbReference type="Pfam" id="PF09286">
    <property type="entry name" value="Pro-kuma_activ"/>
    <property type="match status" value="1"/>
</dbReference>
<organism evidence="11 12">
    <name type="scientific">Diplogelasinospora grovesii</name>
    <dbReference type="NCBI Taxonomy" id="303347"/>
    <lineage>
        <taxon>Eukaryota</taxon>
        <taxon>Fungi</taxon>
        <taxon>Dikarya</taxon>
        <taxon>Ascomycota</taxon>
        <taxon>Pezizomycotina</taxon>
        <taxon>Sordariomycetes</taxon>
        <taxon>Sordariomycetidae</taxon>
        <taxon>Sordariales</taxon>
        <taxon>Diplogelasinosporaceae</taxon>
        <taxon>Diplogelasinospora</taxon>
    </lineage>
</organism>
<comment type="subcellular location">
    <subcellularLocation>
        <location evidence="1">Secreted</location>
        <location evidence="1">Extracellular space</location>
    </subcellularLocation>
</comment>
<evidence type="ECO:0000256" key="4">
    <source>
        <dbReference type="ARBA" id="ARBA00022801"/>
    </source>
</evidence>
<feature type="active site" description="Charge relay system" evidence="8">
    <location>
        <position position="338"/>
    </location>
</feature>
<evidence type="ECO:0000256" key="6">
    <source>
        <dbReference type="ARBA" id="ARBA00022837"/>
    </source>
</evidence>
<dbReference type="GO" id="GO:0046872">
    <property type="term" value="F:metal ion binding"/>
    <property type="evidence" value="ECO:0007669"/>
    <property type="project" value="UniProtKB-UniRule"/>
</dbReference>
<keyword evidence="12" id="KW-1185">Reference proteome</keyword>
<evidence type="ECO:0000256" key="9">
    <source>
        <dbReference type="SAM" id="SignalP"/>
    </source>
</evidence>
<feature type="binding site" evidence="8">
    <location>
        <position position="674"/>
    </location>
    <ligand>
        <name>Ca(2+)</name>
        <dbReference type="ChEBI" id="CHEBI:29108"/>
    </ligand>
</feature>
<dbReference type="GO" id="GO:0004252">
    <property type="term" value="F:serine-type endopeptidase activity"/>
    <property type="evidence" value="ECO:0007669"/>
    <property type="project" value="UniProtKB-UniRule"/>
</dbReference>
<keyword evidence="6 8" id="KW-0106">Calcium</keyword>
<feature type="binding site" evidence="8">
    <location>
        <position position="695"/>
    </location>
    <ligand>
        <name>Ca(2+)</name>
        <dbReference type="ChEBI" id="CHEBI:29108"/>
    </ligand>
</feature>
<feature type="active site" description="Charge relay system" evidence="8">
    <location>
        <position position="633"/>
    </location>
</feature>
<evidence type="ECO:0000256" key="1">
    <source>
        <dbReference type="ARBA" id="ARBA00004239"/>
    </source>
</evidence>
<comment type="caution">
    <text evidence="11">The sequence shown here is derived from an EMBL/GenBank/DDBJ whole genome shotgun (WGS) entry which is preliminary data.</text>
</comment>
<dbReference type="GO" id="GO:0008240">
    <property type="term" value="F:tripeptidyl-peptidase activity"/>
    <property type="evidence" value="ECO:0007669"/>
    <property type="project" value="TreeGrafter"/>
</dbReference>
<dbReference type="Proteomes" id="UP001303473">
    <property type="component" value="Unassembled WGS sequence"/>
</dbReference>
<dbReference type="SUPFAM" id="SSF52743">
    <property type="entry name" value="Subtilisin-like"/>
    <property type="match status" value="1"/>
</dbReference>
<dbReference type="PANTHER" id="PTHR14218">
    <property type="entry name" value="PROTEASE S8 TRIPEPTIDYL PEPTIDASE I CLN2"/>
    <property type="match status" value="1"/>
</dbReference>
<evidence type="ECO:0000256" key="7">
    <source>
        <dbReference type="ARBA" id="ARBA00023145"/>
    </source>
</evidence>
<name>A0AAN6N269_9PEZI</name>
<dbReference type="InterPro" id="IPR015366">
    <property type="entry name" value="S53_propep"/>
</dbReference>
<keyword evidence="9" id="KW-0732">Signal</keyword>
<dbReference type="InterPro" id="IPR036852">
    <property type="entry name" value="Peptidase_S8/S53_dom_sf"/>
</dbReference>
<proteinExistence type="predicted"/>
<feature type="signal peptide" evidence="9">
    <location>
        <begin position="1"/>
        <end position="17"/>
    </location>
</feature>
<dbReference type="InterPro" id="IPR050819">
    <property type="entry name" value="Tripeptidyl-peptidase_I"/>
</dbReference>
<dbReference type="InterPro" id="IPR030400">
    <property type="entry name" value="Sedolisin_dom"/>
</dbReference>
<dbReference type="GO" id="GO:0005576">
    <property type="term" value="C:extracellular region"/>
    <property type="evidence" value="ECO:0007669"/>
    <property type="project" value="UniProtKB-SubCell"/>
</dbReference>
<dbReference type="CDD" id="cd04056">
    <property type="entry name" value="Peptidases_S53"/>
    <property type="match status" value="1"/>
</dbReference>
<keyword evidence="2 8" id="KW-0645">Protease</keyword>
<feature type="chain" id="PRO_5042849417" evidence="9">
    <location>
        <begin position="18"/>
        <end position="716"/>
    </location>
</feature>
<keyword evidence="4 8" id="KW-0378">Hydrolase</keyword>
<evidence type="ECO:0000256" key="5">
    <source>
        <dbReference type="ARBA" id="ARBA00022825"/>
    </source>
</evidence>
<keyword evidence="3 8" id="KW-0479">Metal-binding</keyword>
<dbReference type="PANTHER" id="PTHR14218:SF19">
    <property type="entry name" value="SERINE PROTEASE AORO, PUTATIVE (AFU_ORTHOLOGUE AFUA_6G10250)-RELATED"/>
    <property type="match status" value="1"/>
</dbReference>
<dbReference type="EMBL" id="MU853844">
    <property type="protein sequence ID" value="KAK3937810.1"/>
    <property type="molecule type" value="Genomic_DNA"/>
</dbReference>
<dbReference type="Gene3D" id="3.40.50.200">
    <property type="entry name" value="Peptidase S8/S53 domain"/>
    <property type="match status" value="1"/>
</dbReference>
<keyword evidence="5 8" id="KW-0720">Serine protease</keyword>
<evidence type="ECO:0000313" key="11">
    <source>
        <dbReference type="EMBL" id="KAK3937810.1"/>
    </source>
</evidence>
<reference evidence="12" key="1">
    <citation type="journal article" date="2023" name="Mol. Phylogenet. Evol.">
        <title>Genome-scale phylogeny and comparative genomics of the fungal order Sordariales.</title>
        <authorList>
            <person name="Hensen N."/>
            <person name="Bonometti L."/>
            <person name="Westerberg I."/>
            <person name="Brannstrom I.O."/>
            <person name="Guillou S."/>
            <person name="Cros-Aarteil S."/>
            <person name="Calhoun S."/>
            <person name="Haridas S."/>
            <person name="Kuo A."/>
            <person name="Mondo S."/>
            <person name="Pangilinan J."/>
            <person name="Riley R."/>
            <person name="LaButti K."/>
            <person name="Andreopoulos B."/>
            <person name="Lipzen A."/>
            <person name="Chen C."/>
            <person name="Yan M."/>
            <person name="Daum C."/>
            <person name="Ng V."/>
            <person name="Clum A."/>
            <person name="Steindorff A."/>
            <person name="Ohm R.A."/>
            <person name="Martin F."/>
            <person name="Silar P."/>
            <person name="Natvig D.O."/>
            <person name="Lalanne C."/>
            <person name="Gautier V."/>
            <person name="Ament-Velasquez S.L."/>
            <person name="Kruys A."/>
            <person name="Hutchinson M.I."/>
            <person name="Powell A.J."/>
            <person name="Barry K."/>
            <person name="Miller A.N."/>
            <person name="Grigoriev I.V."/>
            <person name="Debuchy R."/>
            <person name="Gladieux P."/>
            <person name="Hiltunen Thoren M."/>
            <person name="Johannesson H."/>
        </authorList>
    </citation>
    <scope>NUCLEOTIDE SEQUENCE [LARGE SCALE GENOMIC DNA]</scope>
    <source>
        <strain evidence="12">CBS 340.73</strain>
    </source>
</reference>
<feature type="active site" description="Charge relay system" evidence="8">
    <location>
        <position position="334"/>
    </location>
</feature>
<dbReference type="PROSITE" id="PS51695">
    <property type="entry name" value="SEDOLISIN"/>
    <property type="match status" value="1"/>
</dbReference>
<comment type="cofactor">
    <cofactor evidence="8">
        <name>Ca(2+)</name>
        <dbReference type="ChEBI" id="CHEBI:29108"/>
    </cofactor>
    <text evidence="8">Binds 1 Ca(2+) ion per subunit.</text>
</comment>
<dbReference type="GO" id="GO:0006508">
    <property type="term" value="P:proteolysis"/>
    <property type="evidence" value="ECO:0007669"/>
    <property type="project" value="UniProtKB-KW"/>
</dbReference>
<evidence type="ECO:0000256" key="2">
    <source>
        <dbReference type="ARBA" id="ARBA00022670"/>
    </source>
</evidence>
<feature type="binding site" evidence="8">
    <location>
        <position position="693"/>
    </location>
    <ligand>
        <name>Ca(2+)</name>
        <dbReference type="ChEBI" id="CHEBI:29108"/>
    </ligand>
</feature>
<protein>
    <submittedName>
        <fullName evidence="11">Peptidase S8/S53 domain-containing protein</fullName>
    </submittedName>
</protein>
<dbReference type="SUPFAM" id="SSF54897">
    <property type="entry name" value="Protease propeptides/inhibitors"/>
    <property type="match status" value="1"/>
</dbReference>
<evidence type="ECO:0000256" key="3">
    <source>
        <dbReference type="ARBA" id="ARBA00022723"/>
    </source>
</evidence>
<accession>A0AAN6N269</accession>
<feature type="binding site" evidence="8">
    <location>
        <position position="675"/>
    </location>
    <ligand>
        <name>Ca(2+)</name>
        <dbReference type="ChEBI" id="CHEBI:29108"/>
    </ligand>
</feature>
<keyword evidence="7" id="KW-0865">Zymogen</keyword>
<feature type="domain" description="Peptidase S53" evidence="10">
    <location>
        <begin position="257"/>
        <end position="715"/>
    </location>
</feature>